<feature type="transmembrane region" description="Helical" evidence="1">
    <location>
        <begin position="35"/>
        <end position="59"/>
    </location>
</feature>
<reference evidence="2 3" key="1">
    <citation type="submission" date="2019-11" db="EMBL/GenBank/DDBJ databases">
        <authorList>
            <person name="Dong K."/>
        </authorList>
    </citation>
    <scope>NUCLEOTIDE SEQUENCE [LARGE SCALE GENOMIC DNA]</scope>
    <source>
        <strain evidence="2 3">NBRC 112902</strain>
    </source>
</reference>
<dbReference type="GO" id="GO:0009389">
    <property type="term" value="F:dimethyl sulfoxide reductase activity"/>
    <property type="evidence" value="ECO:0007669"/>
    <property type="project" value="TreeGrafter"/>
</dbReference>
<accession>A0A844HWL0</accession>
<dbReference type="GO" id="GO:0005886">
    <property type="term" value="C:plasma membrane"/>
    <property type="evidence" value="ECO:0007669"/>
    <property type="project" value="TreeGrafter"/>
</dbReference>
<evidence type="ECO:0000313" key="3">
    <source>
        <dbReference type="Proteomes" id="UP000449846"/>
    </source>
</evidence>
<sequence>MHPAPSVIVFTVLSGAGFGYLAFLGLGLSTGTGAIAFWQFALGFGMAVAGLVSSTFHLGNPQRALLAFTQWRTSWLSREAWASCSALLVMAGFAVAAIFFGRILNVVGVLGASLCLATVVATSMIYAQMATVPRWNSPLTPGYFIACALTAGAILSAQNHLAVVCLIGLALIQTVCWQRGDRRFTERGHSIASATGLGSKGRTRLFEAPHTGTNYLLKEFGFHVARRHAAKLRVIGMALLCVLPALILSSASGGMAVALAFVIHLAGAFVSRWLFFAEAEHVVQLYYGHQPQGATG</sequence>
<keyword evidence="3" id="KW-1185">Reference proteome</keyword>
<dbReference type="OrthoDB" id="5520897at2"/>
<dbReference type="Pfam" id="PF04976">
    <property type="entry name" value="DmsC"/>
    <property type="match status" value="1"/>
</dbReference>
<feature type="transmembrane region" description="Helical" evidence="1">
    <location>
        <begin position="232"/>
        <end position="249"/>
    </location>
</feature>
<dbReference type="InterPro" id="IPR007059">
    <property type="entry name" value="DmsC"/>
</dbReference>
<feature type="transmembrane region" description="Helical" evidence="1">
    <location>
        <begin position="161"/>
        <end position="177"/>
    </location>
</feature>
<feature type="transmembrane region" description="Helical" evidence="1">
    <location>
        <begin position="80"/>
        <end position="100"/>
    </location>
</feature>
<keyword evidence="1" id="KW-1133">Transmembrane helix</keyword>
<dbReference type="GO" id="GO:0009390">
    <property type="term" value="C:dimethyl sulfoxide reductase complex"/>
    <property type="evidence" value="ECO:0007669"/>
    <property type="project" value="TreeGrafter"/>
</dbReference>
<feature type="transmembrane region" description="Helical" evidence="1">
    <location>
        <begin position="106"/>
        <end position="127"/>
    </location>
</feature>
<feature type="transmembrane region" description="Helical" evidence="1">
    <location>
        <begin position="7"/>
        <end position="29"/>
    </location>
</feature>
<keyword evidence="1" id="KW-0472">Membrane</keyword>
<evidence type="ECO:0000313" key="2">
    <source>
        <dbReference type="EMBL" id="MTH61901.1"/>
    </source>
</evidence>
<keyword evidence="1" id="KW-0812">Transmembrane</keyword>
<organism evidence="2 3">
    <name type="scientific">Paracoccus litorisediminis</name>
    <dbReference type="NCBI Taxonomy" id="2006130"/>
    <lineage>
        <taxon>Bacteria</taxon>
        <taxon>Pseudomonadati</taxon>
        <taxon>Pseudomonadota</taxon>
        <taxon>Alphaproteobacteria</taxon>
        <taxon>Rhodobacterales</taxon>
        <taxon>Paracoccaceae</taxon>
        <taxon>Paracoccus</taxon>
    </lineage>
</organism>
<evidence type="ECO:0000256" key="1">
    <source>
        <dbReference type="SAM" id="Phobius"/>
    </source>
</evidence>
<dbReference type="AlphaFoldDB" id="A0A844HWL0"/>
<name>A0A844HWL0_9RHOB</name>
<dbReference type="RefSeq" id="WP_155041853.1">
    <property type="nucleotide sequence ID" value="NZ_JBHGCD010000026.1"/>
</dbReference>
<dbReference type="GO" id="GO:0019645">
    <property type="term" value="P:anaerobic electron transport chain"/>
    <property type="evidence" value="ECO:0007669"/>
    <property type="project" value="InterPro"/>
</dbReference>
<protein>
    <submittedName>
        <fullName evidence="2">Dibenzothiophene desulfurase</fullName>
    </submittedName>
</protein>
<dbReference type="Proteomes" id="UP000449846">
    <property type="component" value="Unassembled WGS sequence"/>
</dbReference>
<gene>
    <name evidence="2" type="ORF">GL300_22145</name>
</gene>
<proteinExistence type="predicted"/>
<dbReference type="PANTHER" id="PTHR38095:SF1">
    <property type="entry name" value="ANAEROBIC DIMETHYL SULFOXIDE REDUCTASE CHAIN YNFH"/>
    <property type="match status" value="1"/>
</dbReference>
<dbReference type="EMBL" id="WMIG01000022">
    <property type="protein sequence ID" value="MTH61901.1"/>
    <property type="molecule type" value="Genomic_DNA"/>
</dbReference>
<dbReference type="PANTHER" id="PTHR38095">
    <property type="entry name" value="ANAEROBIC DIMETHYL SULFOXIDE REDUCTASE CHAIN YNFH"/>
    <property type="match status" value="1"/>
</dbReference>
<feature type="transmembrane region" description="Helical" evidence="1">
    <location>
        <begin position="255"/>
        <end position="275"/>
    </location>
</feature>
<comment type="caution">
    <text evidence="2">The sequence shown here is derived from an EMBL/GenBank/DDBJ whole genome shotgun (WGS) entry which is preliminary data.</text>
</comment>